<proteinExistence type="predicted"/>
<dbReference type="Proteomes" id="UP000009886">
    <property type="component" value="Unassembled WGS sequence"/>
</dbReference>
<gene>
    <name evidence="2" type="ORF">PDIP_77290</name>
</gene>
<keyword evidence="1" id="KW-0812">Transmembrane</keyword>
<dbReference type="VEuPathDB" id="FungiDB:PDIP_77290"/>
<dbReference type="EMBL" id="AKCU01000473">
    <property type="protein sequence ID" value="EKV06693.1"/>
    <property type="molecule type" value="Genomic_DNA"/>
</dbReference>
<dbReference type="KEGG" id="pdp:PDIP_77290"/>
<evidence type="ECO:0000256" key="1">
    <source>
        <dbReference type="SAM" id="Phobius"/>
    </source>
</evidence>
<keyword evidence="1" id="KW-1133">Transmembrane helix</keyword>
<sequence>MADIRFRVLIGVPTEEIIIVCHGECWGLVVLVGCANAAGLSCFIVAKLFQKK</sequence>
<protein>
    <submittedName>
        <fullName evidence="2">Uncharacterized protein</fullName>
    </submittedName>
</protein>
<feature type="transmembrane region" description="Helical" evidence="1">
    <location>
        <begin position="26"/>
        <end position="49"/>
    </location>
</feature>
<name>K9FVD5_PEND1</name>
<dbReference type="AlphaFoldDB" id="K9FVD5"/>
<evidence type="ECO:0000313" key="2">
    <source>
        <dbReference type="EMBL" id="EKV06693.1"/>
    </source>
</evidence>
<reference evidence="3" key="1">
    <citation type="journal article" date="2012" name="BMC Genomics">
        <title>Genome sequence of the necrotrophic fungus Penicillium digitatum, the main postharvest pathogen of citrus.</title>
        <authorList>
            <person name="Marcet-Houben M."/>
            <person name="Ballester A.-R."/>
            <person name="de la Fuente B."/>
            <person name="Harries E."/>
            <person name="Marcos J.F."/>
            <person name="Gonzalez-Candelas L."/>
            <person name="Gabaldon T."/>
        </authorList>
    </citation>
    <scope>NUCLEOTIDE SEQUENCE [LARGE SCALE GENOMIC DNA]</scope>
    <source>
        <strain evidence="3">Pd1 / CECT 20795</strain>
    </source>
</reference>
<keyword evidence="1" id="KW-0472">Membrane</keyword>
<comment type="caution">
    <text evidence="2">The sequence shown here is derived from an EMBL/GenBank/DDBJ whole genome shotgun (WGS) entry which is preliminary data.</text>
</comment>
<organism evidence="2 3">
    <name type="scientific">Penicillium digitatum (strain Pd1 / CECT 20795)</name>
    <name type="common">Green mold</name>
    <dbReference type="NCBI Taxonomy" id="1170230"/>
    <lineage>
        <taxon>Eukaryota</taxon>
        <taxon>Fungi</taxon>
        <taxon>Dikarya</taxon>
        <taxon>Ascomycota</taxon>
        <taxon>Pezizomycotina</taxon>
        <taxon>Eurotiomycetes</taxon>
        <taxon>Eurotiomycetidae</taxon>
        <taxon>Eurotiales</taxon>
        <taxon>Aspergillaceae</taxon>
        <taxon>Penicillium</taxon>
    </lineage>
</organism>
<evidence type="ECO:0000313" key="3">
    <source>
        <dbReference type="Proteomes" id="UP000009886"/>
    </source>
</evidence>
<accession>K9FVD5</accession>
<dbReference type="HOGENOM" id="CLU_3087938_0_0_1"/>